<reference evidence="2 3" key="1">
    <citation type="journal article" date="2014" name="Int. J. Syst. Evol. Microbiol.">
        <title>Complete genome sequence of Corynebacterium casei LMG S-19264T (=DSM 44701T), isolated from a smear-ripened cheese.</title>
        <authorList>
            <consortium name="US DOE Joint Genome Institute (JGI-PGF)"/>
            <person name="Walter F."/>
            <person name="Albersmeier A."/>
            <person name="Kalinowski J."/>
            <person name="Ruckert C."/>
        </authorList>
    </citation>
    <scope>NUCLEOTIDE SEQUENCE [LARGE SCALE GENOMIC DNA]</scope>
    <source>
        <strain evidence="2 3">CGMCC 4.7111</strain>
    </source>
</reference>
<evidence type="ECO:0000313" key="2">
    <source>
        <dbReference type="EMBL" id="GGN91784.1"/>
    </source>
</evidence>
<dbReference type="AlphaFoldDB" id="A0A918DAH0"/>
<proteinExistence type="predicted"/>
<name>A0A918DAH0_9ACTN</name>
<comment type="caution">
    <text evidence="2">The sequence shown here is derived from an EMBL/GenBank/DDBJ whole genome shotgun (WGS) entry which is preliminary data.</text>
</comment>
<organism evidence="2 3">
    <name type="scientific">Streptomyces albiflavescens</name>
    <dbReference type="NCBI Taxonomy" id="1623582"/>
    <lineage>
        <taxon>Bacteria</taxon>
        <taxon>Bacillati</taxon>
        <taxon>Actinomycetota</taxon>
        <taxon>Actinomycetes</taxon>
        <taxon>Kitasatosporales</taxon>
        <taxon>Streptomycetaceae</taxon>
        <taxon>Streptomyces</taxon>
    </lineage>
</organism>
<evidence type="ECO:0000313" key="3">
    <source>
        <dbReference type="Proteomes" id="UP000600365"/>
    </source>
</evidence>
<dbReference type="EMBL" id="BMMM01000026">
    <property type="protein sequence ID" value="GGN91784.1"/>
    <property type="molecule type" value="Genomic_DNA"/>
</dbReference>
<keyword evidence="3" id="KW-1185">Reference proteome</keyword>
<protein>
    <submittedName>
        <fullName evidence="2">Uncharacterized protein</fullName>
    </submittedName>
</protein>
<feature type="region of interest" description="Disordered" evidence="1">
    <location>
        <begin position="64"/>
        <end position="87"/>
    </location>
</feature>
<gene>
    <name evidence="2" type="ORF">GCM10011579_088950</name>
</gene>
<sequence length="87" mass="9355">MTLPSGAVRHPDGPPRLTVGWSGLRKCLRILVADTLGRAPAAAPHRLHATYRILWLGDVRAQTAGRPSAPNVEPVISPGSHGRIRPR</sequence>
<dbReference type="Proteomes" id="UP000600365">
    <property type="component" value="Unassembled WGS sequence"/>
</dbReference>
<evidence type="ECO:0000256" key="1">
    <source>
        <dbReference type="SAM" id="MobiDB-lite"/>
    </source>
</evidence>
<accession>A0A918DAH0</accession>